<evidence type="ECO:0000256" key="6">
    <source>
        <dbReference type="ARBA" id="ARBA00022553"/>
    </source>
</evidence>
<evidence type="ECO:0000256" key="1">
    <source>
        <dbReference type="ARBA" id="ARBA00001946"/>
    </source>
</evidence>
<dbReference type="GO" id="GO:0046872">
    <property type="term" value="F:metal ion binding"/>
    <property type="evidence" value="ECO:0007669"/>
    <property type="project" value="UniProtKB-KW"/>
</dbReference>
<comment type="caution">
    <text evidence="15">The sequence shown here is derived from an EMBL/GenBank/DDBJ whole genome shotgun (WGS) entry which is preliminary data.</text>
</comment>
<evidence type="ECO:0000256" key="4">
    <source>
        <dbReference type="ARBA" id="ARBA00022490"/>
    </source>
</evidence>
<dbReference type="GO" id="GO:0006006">
    <property type="term" value="P:glucose metabolic process"/>
    <property type="evidence" value="ECO:0007669"/>
    <property type="project" value="UniProtKB-KW"/>
</dbReference>
<reference evidence="15 16" key="1">
    <citation type="submission" date="2024-11" db="EMBL/GenBank/DDBJ databases">
        <title>Chromosome-level genome assembly of the freshwater bivalve Anodonta woodiana.</title>
        <authorList>
            <person name="Chen X."/>
        </authorList>
    </citation>
    <scope>NUCLEOTIDE SEQUENCE [LARGE SCALE GENOMIC DNA]</scope>
    <source>
        <strain evidence="15">MN2024</strain>
        <tissue evidence="15">Gills</tissue>
    </source>
</reference>
<gene>
    <name evidence="15" type="ORF">ACJMK2_032746</name>
</gene>
<dbReference type="Gene3D" id="3.40.120.10">
    <property type="entry name" value="Alpha-D-Glucose-1,6-Bisphosphate, subunit A, domain 3"/>
    <property type="match status" value="3"/>
</dbReference>
<dbReference type="InterPro" id="IPR036900">
    <property type="entry name" value="A-D-PHexomutase_C_sf"/>
</dbReference>
<dbReference type="Pfam" id="PF02879">
    <property type="entry name" value="PGM_PMM_II"/>
    <property type="match status" value="1"/>
</dbReference>
<evidence type="ECO:0000259" key="14">
    <source>
        <dbReference type="Pfam" id="PF02880"/>
    </source>
</evidence>
<evidence type="ECO:0000256" key="10">
    <source>
        <dbReference type="ARBA" id="ARBA00023277"/>
    </source>
</evidence>
<dbReference type="PANTHER" id="PTHR45745:SF1">
    <property type="entry name" value="PHOSPHOGLUCOMUTASE 2B-RELATED"/>
    <property type="match status" value="1"/>
</dbReference>
<feature type="domain" description="Alpha-D-phosphohexomutase alpha/beta/alpha" evidence="14">
    <location>
        <begin position="350"/>
        <end position="456"/>
    </location>
</feature>
<name>A0ABD3X397_SINWO</name>
<dbReference type="Pfam" id="PF02878">
    <property type="entry name" value="PGM_PMM_I"/>
    <property type="match status" value="1"/>
</dbReference>
<evidence type="ECO:0008006" key="17">
    <source>
        <dbReference type="Google" id="ProtNLM"/>
    </source>
</evidence>
<feature type="domain" description="Alpha-D-phosphohexomutase alpha/beta/alpha" evidence="12">
    <location>
        <begin position="49"/>
        <end position="184"/>
    </location>
</feature>
<dbReference type="SUPFAM" id="SSF55957">
    <property type="entry name" value="Phosphoglucomutase, C-terminal domain"/>
    <property type="match status" value="1"/>
</dbReference>
<keyword evidence="16" id="KW-1185">Reference proteome</keyword>
<dbReference type="FunFam" id="3.40.120.10:FF:000035">
    <property type="entry name" value="Pgm3p"/>
    <property type="match status" value="1"/>
</dbReference>
<evidence type="ECO:0000256" key="2">
    <source>
        <dbReference type="ARBA" id="ARBA00004496"/>
    </source>
</evidence>
<dbReference type="GO" id="GO:0005737">
    <property type="term" value="C:cytoplasm"/>
    <property type="evidence" value="ECO:0007669"/>
    <property type="project" value="UniProtKB-SubCell"/>
</dbReference>
<keyword evidence="7 11" id="KW-0479">Metal-binding</keyword>
<evidence type="ECO:0000256" key="9">
    <source>
        <dbReference type="ARBA" id="ARBA00023235"/>
    </source>
</evidence>
<evidence type="ECO:0000256" key="3">
    <source>
        <dbReference type="ARBA" id="ARBA00010231"/>
    </source>
</evidence>
<dbReference type="CDD" id="cd05799">
    <property type="entry name" value="PGM2"/>
    <property type="match status" value="1"/>
</dbReference>
<evidence type="ECO:0000256" key="8">
    <source>
        <dbReference type="ARBA" id="ARBA00022842"/>
    </source>
</evidence>
<comment type="cofactor">
    <cofactor evidence="1">
        <name>Mg(2+)</name>
        <dbReference type="ChEBI" id="CHEBI:18420"/>
    </cofactor>
</comment>
<dbReference type="Proteomes" id="UP001634394">
    <property type="component" value="Unassembled WGS sequence"/>
</dbReference>
<dbReference type="PROSITE" id="PS00710">
    <property type="entry name" value="PGM_PMM"/>
    <property type="match status" value="1"/>
</dbReference>
<dbReference type="EMBL" id="JBJQND010000004">
    <property type="protein sequence ID" value="KAL3880512.1"/>
    <property type="molecule type" value="Genomic_DNA"/>
</dbReference>
<dbReference type="AlphaFoldDB" id="A0ABD3X397"/>
<evidence type="ECO:0000256" key="5">
    <source>
        <dbReference type="ARBA" id="ARBA00022526"/>
    </source>
</evidence>
<keyword evidence="10" id="KW-0119">Carbohydrate metabolism</keyword>
<dbReference type="GO" id="GO:0016853">
    <property type="term" value="F:isomerase activity"/>
    <property type="evidence" value="ECO:0007669"/>
    <property type="project" value="UniProtKB-KW"/>
</dbReference>
<keyword evidence="5" id="KW-0313">Glucose metabolism</keyword>
<feature type="domain" description="Alpha-D-phosphohexomutase alpha/beta/alpha" evidence="13">
    <location>
        <begin position="213"/>
        <end position="318"/>
    </location>
</feature>
<evidence type="ECO:0000313" key="16">
    <source>
        <dbReference type="Proteomes" id="UP001634394"/>
    </source>
</evidence>
<dbReference type="SUPFAM" id="SSF53738">
    <property type="entry name" value="Phosphoglucomutase, first 3 domains"/>
    <property type="match status" value="3"/>
</dbReference>
<dbReference type="InterPro" id="IPR005845">
    <property type="entry name" value="A-D-PHexomutase_a/b/a-II"/>
</dbReference>
<dbReference type="InterPro" id="IPR005844">
    <property type="entry name" value="A-D-PHexomutase_a/b/a-I"/>
</dbReference>
<proteinExistence type="inferred from homology"/>
<evidence type="ECO:0000313" key="15">
    <source>
        <dbReference type="EMBL" id="KAL3880512.1"/>
    </source>
</evidence>
<comment type="similarity">
    <text evidence="3 11">Belongs to the phosphohexose mutase family.</text>
</comment>
<keyword evidence="6" id="KW-0597">Phosphoprotein</keyword>
<keyword evidence="4" id="KW-0963">Cytoplasm</keyword>
<dbReference type="InterPro" id="IPR016066">
    <property type="entry name" value="A-D-PHexomutase_CS"/>
</dbReference>
<protein>
    <recommendedName>
        <fullName evidence="17">Phosphoglucomutase-2</fullName>
    </recommendedName>
</protein>
<evidence type="ECO:0000256" key="7">
    <source>
        <dbReference type="ARBA" id="ARBA00022723"/>
    </source>
</evidence>
<sequence>MGTGVDSEIDSKLKQWLDWDKNEESRNELLQLVENKQVEELQLRLFSRIEFGTAGLRARMAAGFSMMNDLTVIQASQGLCKYVLSTGDQKPVVIGFDGRHKSNRFALLTAGIFVNQGIRVYLFSKMCPTPYIPYTVLHLGCVCGVMITASHNPKDDNGYKVYWTNGAQITSPIDREISKCISENLEPWKTSWDTSVLETSPLCMDPYDKIFEAYNKDVVHLCYFREQNARSSVKFTYTAMHGVGYPYAVKSLQMFGFPPPIPVKEQIEPDPEFSTVKYPNPEEGKGALILAMKTADEHDSPVILANDPDADRLALAEKSPSGQWKIFTGNEIGALLGWWSWYTFHQKNPNIPASDVYMLASTVSSKILHTIAQKEGFHFEETLTGFKWMGNKADQLKQQHKTVIFAFEEAIGFMCGTAVLDKDGISAAAVCAELTAYVYAQGNTLAQKLDDIYTQYGFHLSSNSYFICYQQEIIQQMFNELRNYEETNKYPETCGPYKIKYVRDLTVGYDNSQPDNKPVLPVSRSSQMITFTFENGCTATIRTSGTEPKIKYYTEHRPDPKRGMDQAEVQNELDKIVECIKTYFFRPDKFGLIARTDN</sequence>
<keyword evidence="9" id="KW-0413">Isomerase</keyword>
<dbReference type="FunFam" id="3.40.120.10:FF:000017">
    <property type="entry name" value="glucose 1,6-bisphosphate synthase"/>
    <property type="match status" value="1"/>
</dbReference>
<comment type="subcellular location">
    <subcellularLocation>
        <location evidence="2">Cytoplasm</location>
    </subcellularLocation>
</comment>
<dbReference type="InterPro" id="IPR016055">
    <property type="entry name" value="A-D-PHexomutase_a/b/a-I/II/III"/>
</dbReference>
<keyword evidence="8 11" id="KW-0460">Magnesium</keyword>
<accession>A0ABD3X397</accession>
<organism evidence="15 16">
    <name type="scientific">Sinanodonta woodiana</name>
    <name type="common">Chinese pond mussel</name>
    <name type="synonym">Anodonta woodiana</name>
    <dbReference type="NCBI Taxonomy" id="1069815"/>
    <lineage>
        <taxon>Eukaryota</taxon>
        <taxon>Metazoa</taxon>
        <taxon>Spiralia</taxon>
        <taxon>Lophotrochozoa</taxon>
        <taxon>Mollusca</taxon>
        <taxon>Bivalvia</taxon>
        <taxon>Autobranchia</taxon>
        <taxon>Heteroconchia</taxon>
        <taxon>Palaeoheterodonta</taxon>
        <taxon>Unionida</taxon>
        <taxon>Unionoidea</taxon>
        <taxon>Unionidae</taxon>
        <taxon>Unioninae</taxon>
        <taxon>Sinanodonta</taxon>
    </lineage>
</organism>
<evidence type="ECO:0000256" key="11">
    <source>
        <dbReference type="RuleBase" id="RU004326"/>
    </source>
</evidence>
<dbReference type="InterPro" id="IPR005846">
    <property type="entry name" value="A-D-PHexomutase_a/b/a-III"/>
</dbReference>
<dbReference type="Pfam" id="PF02880">
    <property type="entry name" value="PGM_PMM_III"/>
    <property type="match status" value="1"/>
</dbReference>
<evidence type="ECO:0000259" key="12">
    <source>
        <dbReference type="Pfam" id="PF02878"/>
    </source>
</evidence>
<dbReference type="PANTHER" id="PTHR45745">
    <property type="entry name" value="PHOSPHOMANNOMUTASE 45A"/>
    <property type="match status" value="1"/>
</dbReference>
<evidence type="ECO:0000259" key="13">
    <source>
        <dbReference type="Pfam" id="PF02879"/>
    </source>
</evidence>